<dbReference type="SUPFAM" id="SSF56935">
    <property type="entry name" value="Porins"/>
    <property type="match status" value="1"/>
</dbReference>
<name>D5BH78_ZUNPS</name>
<dbReference type="eggNOG" id="COG4771">
    <property type="taxonomic scope" value="Bacteria"/>
</dbReference>
<dbReference type="InterPro" id="IPR000531">
    <property type="entry name" value="Beta-barrel_TonB"/>
</dbReference>
<evidence type="ECO:0000256" key="3">
    <source>
        <dbReference type="ARBA" id="ARBA00022452"/>
    </source>
</evidence>
<dbReference type="Proteomes" id="UP000001654">
    <property type="component" value="Chromosome"/>
</dbReference>
<evidence type="ECO:0000256" key="6">
    <source>
        <dbReference type="ARBA" id="ARBA00023136"/>
    </source>
</evidence>
<evidence type="ECO:0000313" key="11">
    <source>
        <dbReference type="Proteomes" id="UP000001654"/>
    </source>
</evidence>
<evidence type="ECO:0000256" key="5">
    <source>
        <dbReference type="ARBA" id="ARBA00023077"/>
    </source>
</evidence>
<gene>
    <name evidence="10" type="ordered locus">ZPR_0905</name>
</gene>
<dbReference type="GO" id="GO:0009279">
    <property type="term" value="C:cell outer membrane"/>
    <property type="evidence" value="ECO:0007669"/>
    <property type="project" value="UniProtKB-SubCell"/>
</dbReference>
<keyword evidence="4 8" id="KW-0812">Transmembrane</keyword>
<comment type="similarity">
    <text evidence="8">Belongs to the TonB-dependent receptor family.</text>
</comment>
<dbReference type="Gene3D" id="2.40.170.20">
    <property type="entry name" value="TonB-dependent receptor, beta-barrel domain"/>
    <property type="match status" value="1"/>
</dbReference>
<comment type="subcellular location">
    <subcellularLocation>
        <location evidence="1 8">Cell outer membrane</location>
        <topology evidence="1 8">Multi-pass membrane protein</topology>
    </subcellularLocation>
</comment>
<proteinExistence type="inferred from homology"/>
<keyword evidence="11" id="KW-1185">Reference proteome</keyword>
<dbReference type="NCBIfam" id="TIGR04056">
    <property type="entry name" value="OMP_RagA_SusC"/>
    <property type="match status" value="1"/>
</dbReference>
<evidence type="ECO:0000313" key="10">
    <source>
        <dbReference type="EMBL" id="ADF51252.1"/>
    </source>
</evidence>
<dbReference type="InterPro" id="IPR023996">
    <property type="entry name" value="TonB-dep_OMP_SusC/RagA"/>
</dbReference>
<reference evidence="10 11" key="1">
    <citation type="journal article" date="2010" name="BMC Genomics">
        <title>The complete genome of Zunongwangia profunda SM-A87 reveals its adaptation to the deep-sea environment and ecological role in sedimentary organic nitrogen degradation.</title>
        <authorList>
            <person name="Qin Q.L."/>
            <person name="Zhang X.Y."/>
            <person name="Wang X.M."/>
            <person name="Liu G.M."/>
            <person name="Chen X.L."/>
            <person name="Xie B.B."/>
            <person name="Dang H.Y."/>
            <person name="Zhou B.C."/>
            <person name="Yu J."/>
            <person name="Zhang Y.Z."/>
        </authorList>
    </citation>
    <scope>NUCLEOTIDE SEQUENCE [LARGE SCALE GENOMIC DNA]</scope>
    <source>
        <strain evidence="11">DSM 18752 / CCTCC AB 206139 / SM-A87</strain>
    </source>
</reference>
<dbReference type="PROSITE" id="PS52016">
    <property type="entry name" value="TONB_DEPENDENT_REC_3"/>
    <property type="match status" value="1"/>
</dbReference>
<keyword evidence="7 8" id="KW-0998">Cell outer membrane</keyword>
<evidence type="ECO:0000256" key="2">
    <source>
        <dbReference type="ARBA" id="ARBA00022448"/>
    </source>
</evidence>
<sequence>MSYNNIGSAENIAGGTESSRSTLLSQMARINYSYDSRYLLTLTARRDGYSAFGANTNKYGTFPSLAVGWNIHNEDFMKNADEVNNLKLRFSYGQTGNRGVNKSLAGTILYAFGGTAYTGTFLAGLGNPNLVWETTTTVNLGIDFGFLNNRINGTVEIYHSNTDDLLLRRSIPALTVTNNIIDNIGEVRNKGLEFTVNTINVRNDNFSWETNVNFSTYRNEIVDLYGDGESDIPNRWFIGESLGAIFDYNMIGIWQEGEDTGTFNAQPGDIKFADLNNDGVIDPENDRSYLGNSLPSWTGGITNHISYKNFDLSFFIQTVQGVLKGNSDISYGDEVARRNTPEAVGYWTPENQSNEFPSLVFRNTRGYGYPRDASYVRLKDARFSYRFPSASIEKFALTELMVYVAGRNLYTLTDWIGWDPESRQYNRGSSDSNGSWNNNYPVVRSFSLGVNISL</sequence>
<evidence type="ECO:0000256" key="4">
    <source>
        <dbReference type="ARBA" id="ARBA00022692"/>
    </source>
</evidence>
<dbReference type="HOGENOM" id="CLU_004317_5_1_10"/>
<keyword evidence="6 8" id="KW-0472">Membrane</keyword>
<keyword evidence="2 8" id="KW-0813">Transport</keyword>
<keyword evidence="3 8" id="KW-1134">Transmembrane beta strand</keyword>
<dbReference type="AlphaFoldDB" id="D5BH78"/>
<dbReference type="InterPro" id="IPR039426">
    <property type="entry name" value="TonB-dep_rcpt-like"/>
</dbReference>
<keyword evidence="10" id="KW-0675">Receptor</keyword>
<evidence type="ECO:0000256" key="8">
    <source>
        <dbReference type="PROSITE-ProRule" id="PRU01360"/>
    </source>
</evidence>
<organism evidence="10 11">
    <name type="scientific">Zunongwangia profunda (strain DSM 18752 / CCTCC AB 206139 / SM-A87)</name>
    <name type="common">Wangia profunda</name>
    <dbReference type="NCBI Taxonomy" id="655815"/>
    <lineage>
        <taxon>Bacteria</taxon>
        <taxon>Pseudomonadati</taxon>
        <taxon>Bacteroidota</taxon>
        <taxon>Flavobacteriia</taxon>
        <taxon>Flavobacteriales</taxon>
        <taxon>Flavobacteriaceae</taxon>
        <taxon>Zunongwangia</taxon>
    </lineage>
</organism>
<accession>D5BH78</accession>
<feature type="domain" description="TonB-dependent receptor-like beta-barrel" evidence="9">
    <location>
        <begin position="18"/>
        <end position="409"/>
    </location>
</feature>
<dbReference type="STRING" id="655815.ZPR_0905"/>
<evidence type="ECO:0000259" key="9">
    <source>
        <dbReference type="Pfam" id="PF00593"/>
    </source>
</evidence>
<dbReference type="EMBL" id="CP001650">
    <property type="protein sequence ID" value="ADF51252.1"/>
    <property type="molecule type" value="Genomic_DNA"/>
</dbReference>
<evidence type="ECO:0000256" key="1">
    <source>
        <dbReference type="ARBA" id="ARBA00004571"/>
    </source>
</evidence>
<dbReference type="KEGG" id="zpr:ZPR_0905"/>
<evidence type="ECO:0000256" key="7">
    <source>
        <dbReference type="ARBA" id="ARBA00023237"/>
    </source>
</evidence>
<keyword evidence="5" id="KW-0798">TonB box</keyword>
<dbReference type="InterPro" id="IPR036942">
    <property type="entry name" value="Beta-barrel_TonB_sf"/>
</dbReference>
<dbReference type="Pfam" id="PF00593">
    <property type="entry name" value="TonB_dep_Rec_b-barrel"/>
    <property type="match status" value="1"/>
</dbReference>
<protein>
    <submittedName>
        <fullName evidence="10">TonB dependent receptor</fullName>
    </submittedName>
</protein>